<name>C1B141_RHOOB</name>
<feature type="transmembrane region" description="Helical" evidence="8">
    <location>
        <begin position="94"/>
        <end position="116"/>
    </location>
</feature>
<feature type="transmembrane region" description="Helical" evidence="8">
    <location>
        <begin position="321"/>
        <end position="343"/>
    </location>
</feature>
<feature type="transmembrane region" description="Helical" evidence="8">
    <location>
        <begin position="226"/>
        <end position="249"/>
    </location>
</feature>
<protein>
    <submittedName>
        <fullName evidence="9">Putative TDT family transporter</fullName>
    </submittedName>
</protein>
<dbReference type="InterPro" id="IPR038665">
    <property type="entry name" value="Voltage-dep_anion_channel_sf"/>
</dbReference>
<proteinExistence type="inferred from homology"/>
<dbReference type="InterPro" id="IPR004695">
    <property type="entry name" value="SLAC1/Mae1/Ssu1/TehA"/>
</dbReference>
<dbReference type="PANTHER" id="PTHR31686">
    <property type="match status" value="1"/>
</dbReference>
<feature type="transmembrane region" description="Helical" evidence="8">
    <location>
        <begin position="255"/>
        <end position="284"/>
    </location>
</feature>
<dbReference type="Proteomes" id="UP000002212">
    <property type="component" value="Chromosome"/>
</dbReference>
<evidence type="ECO:0000256" key="5">
    <source>
        <dbReference type="ARBA" id="ARBA00022692"/>
    </source>
</evidence>
<evidence type="ECO:0000256" key="8">
    <source>
        <dbReference type="SAM" id="Phobius"/>
    </source>
</evidence>
<accession>C1B141</accession>
<comment type="similarity">
    <text evidence="2">Belongs to the tellurite-resistance/dicarboxylate transporter (TDT) family.</text>
</comment>
<evidence type="ECO:0000256" key="3">
    <source>
        <dbReference type="ARBA" id="ARBA00022448"/>
    </source>
</evidence>
<dbReference type="CDD" id="cd09320">
    <property type="entry name" value="TDT_like_2"/>
    <property type="match status" value="1"/>
</dbReference>
<evidence type="ECO:0000256" key="7">
    <source>
        <dbReference type="ARBA" id="ARBA00023136"/>
    </source>
</evidence>
<feature type="transmembrane region" description="Helical" evidence="8">
    <location>
        <begin position="27"/>
        <end position="51"/>
    </location>
</feature>
<evidence type="ECO:0000256" key="4">
    <source>
        <dbReference type="ARBA" id="ARBA00022475"/>
    </source>
</evidence>
<evidence type="ECO:0000313" key="10">
    <source>
        <dbReference type="Proteomes" id="UP000002212"/>
    </source>
</evidence>
<dbReference type="AlphaFoldDB" id="C1B141"/>
<dbReference type="GO" id="GO:0055085">
    <property type="term" value="P:transmembrane transport"/>
    <property type="evidence" value="ECO:0007669"/>
    <property type="project" value="InterPro"/>
</dbReference>
<evidence type="ECO:0000256" key="2">
    <source>
        <dbReference type="ARBA" id="ARBA00008566"/>
    </source>
</evidence>
<feature type="transmembrane region" description="Helical" evidence="8">
    <location>
        <begin position="57"/>
        <end position="74"/>
    </location>
</feature>
<evidence type="ECO:0000256" key="6">
    <source>
        <dbReference type="ARBA" id="ARBA00022989"/>
    </source>
</evidence>
<dbReference type="PATRIC" id="fig|632772.20.peg.6566"/>
<keyword evidence="5 8" id="KW-0812">Transmembrane</keyword>
<keyword evidence="4" id="KW-1003">Cell membrane</keyword>
<dbReference type="Gene3D" id="1.50.10.150">
    <property type="entry name" value="Voltage-dependent anion channel"/>
    <property type="match status" value="1"/>
</dbReference>
<gene>
    <name evidence="9" type="ordered locus">ROP_62890</name>
</gene>
<dbReference type="EMBL" id="AP011115">
    <property type="protein sequence ID" value="BAH54536.1"/>
    <property type="molecule type" value="Genomic_DNA"/>
</dbReference>
<feature type="transmembrane region" description="Helical" evidence="8">
    <location>
        <begin position="189"/>
        <end position="214"/>
    </location>
</feature>
<comment type="subcellular location">
    <subcellularLocation>
        <location evidence="1">Cell membrane</location>
        <topology evidence="1">Multi-pass membrane protein</topology>
    </subcellularLocation>
</comment>
<dbReference type="InterPro" id="IPR051629">
    <property type="entry name" value="Sulfite_efflux_TDT"/>
</dbReference>
<keyword evidence="7 8" id="KW-0472">Membrane</keyword>
<dbReference type="STRING" id="632772.ROP_62890"/>
<evidence type="ECO:0000256" key="1">
    <source>
        <dbReference type="ARBA" id="ARBA00004651"/>
    </source>
</evidence>
<dbReference type="HOGENOM" id="CLU_030057_6_4_11"/>
<evidence type="ECO:0000313" key="9">
    <source>
        <dbReference type="EMBL" id="BAH54536.1"/>
    </source>
</evidence>
<dbReference type="Pfam" id="PF03595">
    <property type="entry name" value="SLAC1"/>
    <property type="match status" value="1"/>
</dbReference>
<feature type="transmembrane region" description="Helical" evidence="8">
    <location>
        <begin position="128"/>
        <end position="146"/>
    </location>
</feature>
<organism evidence="9 10">
    <name type="scientific">Rhodococcus opacus (strain B4)</name>
    <dbReference type="NCBI Taxonomy" id="632772"/>
    <lineage>
        <taxon>Bacteria</taxon>
        <taxon>Bacillati</taxon>
        <taxon>Actinomycetota</taxon>
        <taxon>Actinomycetes</taxon>
        <taxon>Mycobacteriales</taxon>
        <taxon>Nocardiaceae</taxon>
        <taxon>Rhodococcus</taxon>
    </lineage>
</organism>
<dbReference type="PANTHER" id="PTHR31686:SF1">
    <property type="entry name" value="SULFITE EFFLUX PUMP SSU1"/>
    <property type="match status" value="1"/>
</dbReference>
<keyword evidence="3" id="KW-0813">Transport</keyword>
<dbReference type="KEGG" id="rop:ROP_62890"/>
<reference evidence="9 10" key="1">
    <citation type="submission" date="2009-03" db="EMBL/GenBank/DDBJ databases">
        <title>Comparison of the complete genome sequences of Rhodococcus erythropolis PR4 and Rhodococcus opacus B4.</title>
        <authorList>
            <person name="Takarada H."/>
            <person name="Sekine M."/>
            <person name="Hosoyama A."/>
            <person name="Yamada R."/>
            <person name="Fujisawa T."/>
            <person name="Omata S."/>
            <person name="Shimizu A."/>
            <person name="Tsukatani N."/>
            <person name="Tanikawa S."/>
            <person name="Fujita N."/>
            <person name="Harayama S."/>
        </authorList>
    </citation>
    <scope>NUCLEOTIDE SEQUENCE [LARGE SCALE GENOMIC DNA]</scope>
    <source>
        <strain evidence="9 10">B4</strain>
    </source>
</reference>
<feature type="transmembrane region" description="Helical" evidence="8">
    <location>
        <begin position="296"/>
        <end position="315"/>
    </location>
</feature>
<sequence length="369" mass="38199">MICGHSTTSLLPATTMRRQALGMTPNWFAAVMGTGILAVVAAAFPAGVPVVRTASEVFWLIAVTLLVLLTTALVRHWIRRRDDALADARSHTMFPFYGAVSMAVLTVGAGTGSAGHALLGDVAVPASATLWTIGTGIGLVTYVVMARRLTRPHQVTPVPSWLMPVVPPMVSAASGAALVKHLPEGAPQIAMLVVCYSLFVLALSAALTVAVVVGRHLLSNGLPATPLVPTLWIPLGVIGQSVAAINLLGAASGHAWLHAVGVAYGTTVGALGVLALATVVTVTARAFRRGLTFTPSWWSFTFPVGTCALGANSLGLATDSVVIVGAGVTLWCALVVVWGTVAVHTLRHAAGHLDVRRARGSVRAYSISR</sequence>
<keyword evidence="6 8" id="KW-1133">Transmembrane helix</keyword>
<dbReference type="GO" id="GO:0005886">
    <property type="term" value="C:plasma membrane"/>
    <property type="evidence" value="ECO:0007669"/>
    <property type="project" value="UniProtKB-SubCell"/>
</dbReference>